<comment type="similarity">
    <text evidence="3">Belongs to the cytochrome P450 family.</text>
</comment>
<dbReference type="SUPFAM" id="SSF48264">
    <property type="entry name" value="Cytochrome P450"/>
    <property type="match status" value="1"/>
</dbReference>
<dbReference type="Proteomes" id="UP000663861">
    <property type="component" value="Unassembled WGS sequence"/>
</dbReference>
<evidence type="ECO:0008006" key="11">
    <source>
        <dbReference type="Google" id="ProtNLM"/>
    </source>
</evidence>
<keyword evidence="6" id="KW-0560">Oxidoreductase</keyword>
<evidence type="ECO:0000313" key="9">
    <source>
        <dbReference type="EMBL" id="CAE6411312.1"/>
    </source>
</evidence>
<dbReference type="InterPro" id="IPR050364">
    <property type="entry name" value="Cytochrome_P450_fung"/>
</dbReference>
<dbReference type="Gene3D" id="1.10.630.10">
    <property type="entry name" value="Cytochrome P450"/>
    <property type="match status" value="1"/>
</dbReference>
<keyword evidence="5" id="KW-0479">Metal-binding</keyword>
<evidence type="ECO:0000256" key="7">
    <source>
        <dbReference type="ARBA" id="ARBA00023004"/>
    </source>
</evidence>
<evidence type="ECO:0000256" key="6">
    <source>
        <dbReference type="ARBA" id="ARBA00023002"/>
    </source>
</evidence>
<comment type="caution">
    <text evidence="9">The sequence shown here is derived from an EMBL/GenBank/DDBJ whole genome shotgun (WGS) entry which is preliminary data.</text>
</comment>
<evidence type="ECO:0000256" key="3">
    <source>
        <dbReference type="ARBA" id="ARBA00010617"/>
    </source>
</evidence>
<comment type="pathway">
    <text evidence="2">Secondary metabolite biosynthesis.</text>
</comment>
<dbReference type="GO" id="GO:0020037">
    <property type="term" value="F:heme binding"/>
    <property type="evidence" value="ECO:0007669"/>
    <property type="project" value="InterPro"/>
</dbReference>
<proteinExistence type="inferred from homology"/>
<evidence type="ECO:0000313" key="10">
    <source>
        <dbReference type="Proteomes" id="UP000663861"/>
    </source>
</evidence>
<dbReference type="GO" id="GO:0005506">
    <property type="term" value="F:iron ion binding"/>
    <property type="evidence" value="ECO:0007669"/>
    <property type="project" value="InterPro"/>
</dbReference>
<dbReference type="InterPro" id="IPR002401">
    <property type="entry name" value="Cyt_P450_E_grp-I"/>
</dbReference>
<comment type="cofactor">
    <cofactor evidence="1">
        <name>heme</name>
        <dbReference type="ChEBI" id="CHEBI:30413"/>
    </cofactor>
</comment>
<accession>A0A8H3AAP2</accession>
<dbReference type="PANTHER" id="PTHR46300">
    <property type="entry name" value="P450, PUTATIVE (EUROFUNG)-RELATED-RELATED"/>
    <property type="match status" value="1"/>
</dbReference>
<dbReference type="EMBL" id="CAJMWY010000036">
    <property type="protein sequence ID" value="CAE6411312.1"/>
    <property type="molecule type" value="Genomic_DNA"/>
</dbReference>
<dbReference type="OrthoDB" id="10068793at2759"/>
<sequence length="409" mass="46649">MDTRIGLYMAPASVALLLLHQYWRWVQQPTIRQPPSPLSLPLVGNLFSIPSGPEYHAFVKLGEQLKSDIVFLNILGQKLVVLSSAELASDILEKRSALYSDRPQIPMVTDPGLMDWSGLATIIGYNDLWRHYRRLMNNWLNTRAVNQFNGLQERQARSLLQRLLNTTNQSQPFEYVKKEFFFTMGSSMLQLAYGYKPQDPQDPFFKEALLAFHNVITGDFFVNTFPLLLYIPDWLPGAGWKHIGRKWGVQQTKAKTEPYEWVKAEVARGTHRPSLLSSLLQDHGLLLGLSPTEREERLKEIGIVLFGGGTDTSANFLVSFVAAMILHPDAQARAQQELDTVLGQTVLPNISDKGRLPYIRNLIDEVFRLYPVAPLGRDPRHYKDPELFNPDRYLDPDVPRPPVFGWGRR</sequence>
<dbReference type="InterPro" id="IPR036396">
    <property type="entry name" value="Cyt_P450_sf"/>
</dbReference>
<evidence type="ECO:0000256" key="4">
    <source>
        <dbReference type="ARBA" id="ARBA00022617"/>
    </source>
</evidence>
<evidence type="ECO:0000256" key="8">
    <source>
        <dbReference type="ARBA" id="ARBA00023033"/>
    </source>
</evidence>
<name>A0A8H3AAP2_9AGAM</name>
<dbReference type="GO" id="GO:0016705">
    <property type="term" value="F:oxidoreductase activity, acting on paired donors, with incorporation or reduction of molecular oxygen"/>
    <property type="evidence" value="ECO:0007669"/>
    <property type="project" value="InterPro"/>
</dbReference>
<evidence type="ECO:0000256" key="2">
    <source>
        <dbReference type="ARBA" id="ARBA00005179"/>
    </source>
</evidence>
<gene>
    <name evidence="9" type="ORF">RDB_LOCUS2186</name>
</gene>
<keyword evidence="7" id="KW-0408">Iron</keyword>
<evidence type="ECO:0000256" key="5">
    <source>
        <dbReference type="ARBA" id="ARBA00022723"/>
    </source>
</evidence>
<keyword evidence="8" id="KW-0503">Monooxygenase</keyword>
<keyword evidence="4" id="KW-0349">Heme</keyword>
<reference evidence="9" key="1">
    <citation type="submission" date="2021-01" db="EMBL/GenBank/DDBJ databases">
        <authorList>
            <person name="Kaushik A."/>
        </authorList>
    </citation>
    <scope>NUCLEOTIDE SEQUENCE</scope>
    <source>
        <strain evidence="9">AG4-RS23</strain>
    </source>
</reference>
<dbReference type="AlphaFoldDB" id="A0A8H3AAP2"/>
<dbReference type="PRINTS" id="PR00463">
    <property type="entry name" value="EP450I"/>
</dbReference>
<dbReference type="GO" id="GO:0004497">
    <property type="term" value="F:monooxygenase activity"/>
    <property type="evidence" value="ECO:0007669"/>
    <property type="project" value="UniProtKB-KW"/>
</dbReference>
<organism evidence="9 10">
    <name type="scientific">Rhizoctonia solani</name>
    <dbReference type="NCBI Taxonomy" id="456999"/>
    <lineage>
        <taxon>Eukaryota</taxon>
        <taxon>Fungi</taxon>
        <taxon>Dikarya</taxon>
        <taxon>Basidiomycota</taxon>
        <taxon>Agaricomycotina</taxon>
        <taxon>Agaricomycetes</taxon>
        <taxon>Cantharellales</taxon>
        <taxon>Ceratobasidiaceae</taxon>
        <taxon>Rhizoctonia</taxon>
    </lineage>
</organism>
<dbReference type="PANTHER" id="PTHR46300:SF7">
    <property type="entry name" value="P450, PUTATIVE (EUROFUNG)-RELATED"/>
    <property type="match status" value="1"/>
</dbReference>
<dbReference type="InterPro" id="IPR001128">
    <property type="entry name" value="Cyt_P450"/>
</dbReference>
<protein>
    <recommendedName>
        <fullName evidence="11">O-methylsterigmatocystin oxidoreductase</fullName>
    </recommendedName>
</protein>
<evidence type="ECO:0000256" key="1">
    <source>
        <dbReference type="ARBA" id="ARBA00001971"/>
    </source>
</evidence>
<dbReference type="Pfam" id="PF00067">
    <property type="entry name" value="p450"/>
    <property type="match status" value="1"/>
</dbReference>